<keyword evidence="1" id="KW-0472">Membrane</keyword>
<proteinExistence type="predicted"/>
<dbReference type="EMBL" id="JAANAS010000001">
    <property type="protein sequence ID" value="NGZ88711.1"/>
    <property type="molecule type" value="Genomic_DNA"/>
</dbReference>
<name>A0A967ADY8_9FLAO</name>
<dbReference type="InterPro" id="IPR010994">
    <property type="entry name" value="RuvA_2-like"/>
</dbReference>
<organism evidence="2 3">
    <name type="scientific">Psychroflexus maritimus</name>
    <dbReference type="NCBI Taxonomy" id="2714865"/>
    <lineage>
        <taxon>Bacteria</taxon>
        <taxon>Pseudomonadati</taxon>
        <taxon>Bacteroidota</taxon>
        <taxon>Flavobacteriia</taxon>
        <taxon>Flavobacteriales</taxon>
        <taxon>Flavobacteriaceae</taxon>
        <taxon>Psychroflexus</taxon>
    </lineage>
</organism>
<keyword evidence="1" id="KW-1133">Transmembrane helix</keyword>
<sequence length="295" mass="34672">MKKSRAPKYWLDLNKSQQKGILVLLFLMIAAISYYAFVQLNPESKSYNQVKVDAKLNALQKKIDSLHQIKEEEANKPKIYPFNPNFLTDFRGYQLGMTTEEIDRLIDYRATNQWVNSAKEFQQVTKVSDSLLKKIEIYFKFPDFVKRKNTQQNTKKSSATFVKKDINKATIDELTAVKGIGDVLGKRIIYQRNQLGEFIDLIQLKDVWGLKYEVRQELEKRYFANPPEGFKKLELNKVSVIELSELPYFNYELAREVINFRQLNEGISTFDDLAKIQDFPYHKIDRIKLYLVINK</sequence>
<dbReference type="RefSeq" id="WP_166398980.1">
    <property type="nucleotide sequence ID" value="NZ_JAANAS010000001.1"/>
</dbReference>
<dbReference type="PANTHER" id="PTHR21180">
    <property type="entry name" value="ENDONUCLEASE/EXONUCLEASE/PHOSPHATASE FAMILY DOMAIN-CONTAINING PROTEIN 1"/>
    <property type="match status" value="1"/>
</dbReference>
<protein>
    <submittedName>
        <fullName evidence="2">Helix-hairpin-helix domain-containing protein</fullName>
    </submittedName>
</protein>
<accession>A0A967ADY8</accession>
<dbReference type="SUPFAM" id="SSF47781">
    <property type="entry name" value="RuvA domain 2-like"/>
    <property type="match status" value="2"/>
</dbReference>
<comment type="caution">
    <text evidence="2">The sequence shown here is derived from an EMBL/GenBank/DDBJ whole genome shotgun (WGS) entry which is preliminary data.</text>
</comment>
<keyword evidence="3" id="KW-1185">Reference proteome</keyword>
<evidence type="ECO:0000313" key="2">
    <source>
        <dbReference type="EMBL" id="NGZ88711.1"/>
    </source>
</evidence>
<evidence type="ECO:0000313" key="3">
    <source>
        <dbReference type="Proteomes" id="UP000643701"/>
    </source>
</evidence>
<dbReference type="Gene3D" id="1.10.150.280">
    <property type="entry name" value="AF1531-like domain"/>
    <property type="match status" value="1"/>
</dbReference>
<dbReference type="GO" id="GO:0015628">
    <property type="term" value="P:protein secretion by the type II secretion system"/>
    <property type="evidence" value="ECO:0007669"/>
    <property type="project" value="TreeGrafter"/>
</dbReference>
<reference evidence="2" key="1">
    <citation type="submission" date="2020-03" db="EMBL/GenBank/DDBJ databases">
        <title>Psychroflexus Maritimus sp. nov., isolate from marine sediment.</title>
        <authorList>
            <person name="Zhong Y.-L."/>
        </authorList>
    </citation>
    <scope>NUCLEOTIDE SEQUENCE</scope>
    <source>
        <strain evidence="2">C1</strain>
    </source>
</reference>
<gene>
    <name evidence="2" type="ORF">G7034_00410</name>
</gene>
<dbReference type="GO" id="GO:0015627">
    <property type="term" value="C:type II protein secretion system complex"/>
    <property type="evidence" value="ECO:0007669"/>
    <property type="project" value="TreeGrafter"/>
</dbReference>
<dbReference type="Pfam" id="PF12836">
    <property type="entry name" value="HHH_3"/>
    <property type="match status" value="2"/>
</dbReference>
<feature type="transmembrane region" description="Helical" evidence="1">
    <location>
        <begin position="21"/>
        <end position="38"/>
    </location>
</feature>
<dbReference type="AlphaFoldDB" id="A0A967ADY8"/>
<dbReference type="InterPro" id="IPR051675">
    <property type="entry name" value="Endo/Exo/Phosphatase_dom_1"/>
</dbReference>
<dbReference type="PANTHER" id="PTHR21180:SF32">
    <property type="entry name" value="ENDONUCLEASE_EXONUCLEASE_PHOSPHATASE FAMILY DOMAIN-CONTAINING PROTEIN 1"/>
    <property type="match status" value="1"/>
</dbReference>
<dbReference type="Proteomes" id="UP000643701">
    <property type="component" value="Unassembled WGS sequence"/>
</dbReference>
<keyword evidence="1" id="KW-0812">Transmembrane</keyword>
<evidence type="ECO:0000256" key="1">
    <source>
        <dbReference type="SAM" id="Phobius"/>
    </source>
</evidence>